<evidence type="ECO:0000313" key="4">
    <source>
        <dbReference type="Proteomes" id="UP000571817"/>
    </source>
</evidence>
<keyword evidence="3" id="KW-0378">Hydrolase</keyword>
<protein>
    <submittedName>
        <fullName evidence="3">Putative amidohydrolase</fullName>
    </submittedName>
</protein>
<dbReference type="InterPro" id="IPR001110">
    <property type="entry name" value="UPF0012_CS"/>
</dbReference>
<name>A0A853DG86_9MICO</name>
<dbReference type="InterPro" id="IPR036526">
    <property type="entry name" value="C-N_Hydrolase_sf"/>
</dbReference>
<gene>
    <name evidence="3" type="ORF">HNR15_000198</name>
</gene>
<accession>A0A853DG86</accession>
<dbReference type="PROSITE" id="PS01227">
    <property type="entry name" value="UPF0012"/>
    <property type="match status" value="1"/>
</dbReference>
<feature type="domain" description="CN hydrolase" evidence="2">
    <location>
        <begin position="1"/>
        <end position="250"/>
    </location>
</feature>
<comment type="similarity">
    <text evidence="1">Belongs to the carbon-nitrogen hydrolase superfamily. NIT1/NIT2 family.</text>
</comment>
<dbReference type="PANTHER" id="PTHR23088">
    <property type="entry name" value="NITRILASE-RELATED"/>
    <property type="match status" value="1"/>
</dbReference>
<dbReference type="EMBL" id="JACCFW010000001">
    <property type="protein sequence ID" value="NYJ73235.1"/>
    <property type="molecule type" value="Genomic_DNA"/>
</dbReference>
<comment type="caution">
    <text evidence="3">The sequence shown here is derived from an EMBL/GenBank/DDBJ whole genome shotgun (WGS) entry which is preliminary data.</text>
</comment>
<dbReference type="PROSITE" id="PS50263">
    <property type="entry name" value="CN_HYDROLASE"/>
    <property type="match status" value="1"/>
</dbReference>
<evidence type="ECO:0000256" key="1">
    <source>
        <dbReference type="ARBA" id="ARBA00010613"/>
    </source>
</evidence>
<keyword evidence="4" id="KW-1185">Reference proteome</keyword>
<organism evidence="3 4">
    <name type="scientific">Allobranchiibius huperziae</name>
    <dbReference type="NCBI Taxonomy" id="1874116"/>
    <lineage>
        <taxon>Bacteria</taxon>
        <taxon>Bacillati</taxon>
        <taxon>Actinomycetota</taxon>
        <taxon>Actinomycetes</taxon>
        <taxon>Micrococcales</taxon>
        <taxon>Dermacoccaceae</taxon>
        <taxon>Allobranchiibius</taxon>
    </lineage>
</organism>
<dbReference type="CDD" id="cd07583">
    <property type="entry name" value="nitrilase_5"/>
    <property type="match status" value="1"/>
</dbReference>
<dbReference type="SUPFAM" id="SSF56317">
    <property type="entry name" value="Carbon-nitrogen hydrolase"/>
    <property type="match status" value="1"/>
</dbReference>
<evidence type="ECO:0000313" key="3">
    <source>
        <dbReference type="EMBL" id="NYJ73235.1"/>
    </source>
</evidence>
<dbReference type="PANTHER" id="PTHR23088:SF27">
    <property type="entry name" value="DEAMINATED GLUTATHIONE AMIDASE"/>
    <property type="match status" value="1"/>
</dbReference>
<evidence type="ECO:0000259" key="2">
    <source>
        <dbReference type="PROSITE" id="PS50263"/>
    </source>
</evidence>
<sequence length="268" mass="28723">MRVALIQLAYDDAETLDARVERVVALVREQAGHDLVVLPELWGAGGFSYREWSSRAQDVTGSIGTALSAAARDAGVFLHGGSIVERPASGETGEEGHDLWNTSVVYDASGTLVATYRKIHRFGFAGGEPKLMDAGTELVRVDVPAGSSSLAVGLSTCYDIRFPEMYRALLDRGAEAFVVPAAWPMARVDAWRLLLRARAVEDQCFVLACNTAGTHAKTQMGGHSAVIAPGGEVLAEAGEEQQVLSVEIDPSAVRDVRESFPVLADRRL</sequence>
<dbReference type="Proteomes" id="UP000571817">
    <property type="component" value="Unassembled WGS sequence"/>
</dbReference>
<reference evidence="3 4" key="1">
    <citation type="submission" date="2020-07" db="EMBL/GenBank/DDBJ databases">
        <title>Sequencing the genomes of 1000 actinobacteria strains.</title>
        <authorList>
            <person name="Klenk H.-P."/>
        </authorList>
    </citation>
    <scope>NUCLEOTIDE SEQUENCE [LARGE SCALE GENOMIC DNA]</scope>
    <source>
        <strain evidence="3 4">DSM 29531</strain>
    </source>
</reference>
<dbReference type="Pfam" id="PF00795">
    <property type="entry name" value="CN_hydrolase"/>
    <property type="match status" value="1"/>
</dbReference>
<dbReference type="RefSeq" id="WP_179478371.1">
    <property type="nucleotide sequence ID" value="NZ_JACCFW010000001.1"/>
</dbReference>
<dbReference type="Gene3D" id="3.60.110.10">
    <property type="entry name" value="Carbon-nitrogen hydrolase"/>
    <property type="match status" value="1"/>
</dbReference>
<dbReference type="InterPro" id="IPR003010">
    <property type="entry name" value="C-N_Hydrolase"/>
</dbReference>
<dbReference type="AlphaFoldDB" id="A0A853DG86"/>
<proteinExistence type="inferred from homology"/>
<dbReference type="GO" id="GO:0016787">
    <property type="term" value="F:hydrolase activity"/>
    <property type="evidence" value="ECO:0007669"/>
    <property type="project" value="UniProtKB-KW"/>
</dbReference>